<comment type="caution">
    <text evidence="1">The sequence shown here is derived from an EMBL/GenBank/DDBJ whole genome shotgun (WGS) entry which is preliminary data.</text>
</comment>
<protein>
    <submittedName>
        <fullName evidence="1">Uncharacterized protein</fullName>
    </submittedName>
</protein>
<dbReference type="Gene3D" id="3.40.50.300">
    <property type="entry name" value="P-loop containing nucleotide triphosphate hydrolases"/>
    <property type="match status" value="1"/>
</dbReference>
<dbReference type="AlphaFoldDB" id="A0A6B0VR15"/>
<dbReference type="RefSeq" id="WP_160066806.1">
    <property type="nucleotide sequence ID" value="NZ_WUYX01000068.1"/>
</dbReference>
<organism evidence="1 2">
    <name type="scientific">Natronorubrum halalkaliphilum</name>
    <dbReference type="NCBI Taxonomy" id="2691917"/>
    <lineage>
        <taxon>Archaea</taxon>
        <taxon>Methanobacteriati</taxon>
        <taxon>Methanobacteriota</taxon>
        <taxon>Stenosarchaea group</taxon>
        <taxon>Halobacteria</taxon>
        <taxon>Halobacteriales</taxon>
        <taxon>Natrialbaceae</taxon>
        <taxon>Natronorubrum</taxon>
    </lineage>
</organism>
<dbReference type="InterPro" id="IPR027417">
    <property type="entry name" value="P-loop_NTPase"/>
</dbReference>
<evidence type="ECO:0000313" key="2">
    <source>
        <dbReference type="Proteomes" id="UP000434101"/>
    </source>
</evidence>
<dbReference type="EMBL" id="WUYX01000068">
    <property type="protein sequence ID" value="MXV63948.1"/>
    <property type="molecule type" value="Genomic_DNA"/>
</dbReference>
<dbReference type="OrthoDB" id="162417at2157"/>
<gene>
    <name evidence="1" type="ORF">GS429_18145</name>
</gene>
<sequence>MVWTTSESCLRRYAIPTRDSSERYDQDTIDISAIESKNEWTQKITHRDALSLSAGDLTHHYIRAATTGSGKTVATIHDMLTAHRDLEGPLILVDPKDGDMCENYLRCHRTIFGDLEDVEYIQIPPKNGKIPGMPFFDLRSLTRGAGREREAAIQDITDHCFQVLRFVLGRDTVDQAFVANEILKSLIKAKFDRNYGTDYFSIGELMEAAQRFQQYGKEVEDITEDADNAQKAIPRTSDTQVKSILESHLTKDQTQFMNTTDAVLNLA</sequence>
<reference evidence="1 2" key="1">
    <citation type="submission" date="2020-01" db="EMBL/GenBank/DDBJ databases">
        <title>Natronorubrum sp. JWXQ-INN 674 isolated from Inner Mongolia Autonomous Region of China.</title>
        <authorList>
            <person name="Xue Q."/>
        </authorList>
    </citation>
    <scope>NUCLEOTIDE SEQUENCE [LARGE SCALE GENOMIC DNA]</scope>
    <source>
        <strain evidence="1 2">JWXQ-INN-674</strain>
    </source>
</reference>
<dbReference type="Proteomes" id="UP000434101">
    <property type="component" value="Unassembled WGS sequence"/>
</dbReference>
<name>A0A6B0VR15_9EURY</name>
<keyword evidence="2" id="KW-1185">Reference proteome</keyword>
<evidence type="ECO:0000313" key="1">
    <source>
        <dbReference type="EMBL" id="MXV63948.1"/>
    </source>
</evidence>
<accession>A0A6B0VR15</accession>
<proteinExistence type="predicted"/>